<dbReference type="Gene3D" id="6.10.140.880">
    <property type="match status" value="1"/>
</dbReference>
<dbReference type="InterPro" id="IPR036771">
    <property type="entry name" value="ATPsynth_dsu/esu_N"/>
</dbReference>
<evidence type="ECO:0000256" key="3">
    <source>
        <dbReference type="ARBA" id="ARBA00016960"/>
    </source>
</evidence>
<dbReference type="CDD" id="cd12152">
    <property type="entry name" value="F1-ATPase_delta"/>
    <property type="match status" value="1"/>
</dbReference>
<keyword evidence="16" id="KW-1185">Reference proteome</keyword>
<evidence type="ECO:0000256" key="11">
    <source>
        <dbReference type="ARBA" id="ARBA00023196"/>
    </source>
</evidence>
<evidence type="ECO:0000256" key="7">
    <source>
        <dbReference type="ARBA" id="ARBA00022946"/>
    </source>
</evidence>
<evidence type="ECO:0000256" key="12">
    <source>
        <dbReference type="ARBA" id="ARBA00023310"/>
    </source>
</evidence>
<keyword evidence="9" id="KW-0496">Mitochondrion</keyword>
<evidence type="ECO:0000256" key="10">
    <source>
        <dbReference type="ARBA" id="ARBA00023136"/>
    </source>
</evidence>
<proteinExistence type="inferred from homology"/>
<organism evidence="15 16">
    <name type="scientific">Serendipita vermifera MAFF 305830</name>
    <dbReference type="NCBI Taxonomy" id="933852"/>
    <lineage>
        <taxon>Eukaryota</taxon>
        <taxon>Fungi</taxon>
        <taxon>Dikarya</taxon>
        <taxon>Basidiomycota</taxon>
        <taxon>Agaricomycotina</taxon>
        <taxon>Agaricomycetes</taxon>
        <taxon>Sebacinales</taxon>
        <taxon>Serendipitaceae</taxon>
        <taxon>Serendipita</taxon>
    </lineage>
</organism>
<evidence type="ECO:0000256" key="5">
    <source>
        <dbReference type="ARBA" id="ARBA00022781"/>
    </source>
</evidence>
<dbReference type="Proteomes" id="UP000054097">
    <property type="component" value="Unassembled WGS sequence"/>
</dbReference>
<dbReference type="HAMAP" id="MF_00530">
    <property type="entry name" value="ATP_synth_epsil_bac"/>
    <property type="match status" value="1"/>
</dbReference>
<dbReference type="STRING" id="933852.A0A0C2XR89"/>
<dbReference type="Gene3D" id="2.60.15.10">
    <property type="entry name" value="F0F1 ATP synthase delta/epsilon subunit, N-terminal"/>
    <property type="match status" value="1"/>
</dbReference>
<evidence type="ECO:0000256" key="9">
    <source>
        <dbReference type="ARBA" id="ARBA00023128"/>
    </source>
</evidence>
<comment type="subcellular location">
    <subcellularLocation>
        <location evidence="1">Mitochondrion inner membrane</location>
    </subcellularLocation>
</comment>
<keyword evidence="6" id="KW-0999">Mitochondrion inner membrane</keyword>
<dbReference type="EMBL" id="KN824282">
    <property type="protein sequence ID" value="KIM31462.1"/>
    <property type="molecule type" value="Genomic_DNA"/>
</dbReference>
<dbReference type="PANTHER" id="PTHR13822">
    <property type="entry name" value="ATP SYNTHASE DELTA/EPSILON CHAIN"/>
    <property type="match status" value="1"/>
</dbReference>
<evidence type="ECO:0000313" key="16">
    <source>
        <dbReference type="Proteomes" id="UP000054097"/>
    </source>
</evidence>
<keyword evidence="4" id="KW-0813">Transport</keyword>
<dbReference type="SUPFAM" id="SSF51344">
    <property type="entry name" value="Epsilon subunit of F1F0-ATP synthase N-terminal domain"/>
    <property type="match status" value="1"/>
</dbReference>
<evidence type="ECO:0000256" key="6">
    <source>
        <dbReference type="ARBA" id="ARBA00022792"/>
    </source>
</evidence>
<evidence type="ECO:0000256" key="13">
    <source>
        <dbReference type="ARBA" id="ARBA00031669"/>
    </source>
</evidence>
<reference evidence="15 16" key="1">
    <citation type="submission" date="2014-04" db="EMBL/GenBank/DDBJ databases">
        <authorList>
            <consortium name="DOE Joint Genome Institute"/>
            <person name="Kuo A."/>
            <person name="Zuccaro A."/>
            <person name="Kohler A."/>
            <person name="Nagy L.G."/>
            <person name="Floudas D."/>
            <person name="Copeland A."/>
            <person name="Barry K.W."/>
            <person name="Cichocki N."/>
            <person name="Veneault-Fourrey C."/>
            <person name="LaButti K."/>
            <person name="Lindquist E.A."/>
            <person name="Lipzen A."/>
            <person name="Lundell T."/>
            <person name="Morin E."/>
            <person name="Murat C."/>
            <person name="Sun H."/>
            <person name="Tunlid A."/>
            <person name="Henrissat B."/>
            <person name="Grigoriev I.V."/>
            <person name="Hibbett D.S."/>
            <person name="Martin F."/>
            <person name="Nordberg H.P."/>
            <person name="Cantor M.N."/>
            <person name="Hua S.X."/>
        </authorList>
    </citation>
    <scope>NUCLEOTIDE SEQUENCE [LARGE SCALE GENOMIC DNA]</scope>
    <source>
        <strain evidence="15 16">MAFF 305830</strain>
    </source>
</reference>
<dbReference type="InterPro" id="IPR020546">
    <property type="entry name" value="ATP_synth_F1_dsu/esu_N"/>
</dbReference>
<dbReference type="PANTHER" id="PTHR13822:SF7">
    <property type="entry name" value="ATP SYNTHASE SUBUNIT DELTA, MITOCHONDRIAL"/>
    <property type="match status" value="1"/>
</dbReference>
<comment type="similarity">
    <text evidence="2">Belongs to the ATPase epsilon chain family.</text>
</comment>
<dbReference type="GO" id="GO:0045259">
    <property type="term" value="C:proton-transporting ATP synthase complex"/>
    <property type="evidence" value="ECO:0007669"/>
    <property type="project" value="UniProtKB-KW"/>
</dbReference>
<keyword evidence="8" id="KW-0406">Ion transport</keyword>
<dbReference type="AlphaFoldDB" id="A0A0C2XR89"/>
<evidence type="ECO:0000256" key="8">
    <source>
        <dbReference type="ARBA" id="ARBA00023065"/>
    </source>
</evidence>
<evidence type="ECO:0000313" key="15">
    <source>
        <dbReference type="EMBL" id="KIM31462.1"/>
    </source>
</evidence>
<dbReference type="HOGENOM" id="CLU_084338_0_0_1"/>
<evidence type="ECO:0000256" key="1">
    <source>
        <dbReference type="ARBA" id="ARBA00004273"/>
    </source>
</evidence>
<dbReference type="OrthoDB" id="270171at2759"/>
<protein>
    <recommendedName>
        <fullName evidence="3">ATP synthase subunit delta, mitochondrial</fullName>
    </recommendedName>
    <alternativeName>
        <fullName evidence="13">F-ATPase delta subunit</fullName>
    </alternativeName>
</protein>
<dbReference type="FunFam" id="2.60.15.10:FF:000003">
    <property type="entry name" value="ATP synthase subunit delta, mitochondrial"/>
    <property type="match status" value="1"/>
</dbReference>
<keyword evidence="12" id="KW-0066">ATP synthesis</keyword>
<feature type="domain" description="ATP synthase F1 complex delta/epsilon subunit N-terminal" evidence="14">
    <location>
        <begin position="33"/>
        <end position="111"/>
    </location>
</feature>
<keyword evidence="7" id="KW-0809">Transit peptide</keyword>
<dbReference type="GO" id="GO:0005743">
    <property type="term" value="C:mitochondrial inner membrane"/>
    <property type="evidence" value="ECO:0007669"/>
    <property type="project" value="UniProtKB-SubCell"/>
</dbReference>
<keyword evidence="11" id="KW-0139">CF(1)</keyword>
<accession>A0A0C2XR89</accession>
<keyword evidence="5" id="KW-0375">Hydrogen ion transport</keyword>
<evidence type="ECO:0000256" key="2">
    <source>
        <dbReference type="ARBA" id="ARBA00005712"/>
    </source>
</evidence>
<gene>
    <name evidence="15" type="ORF">M408DRAFT_259983</name>
</gene>
<dbReference type="InterPro" id="IPR001469">
    <property type="entry name" value="ATP_synth_F1_dsu/esu"/>
</dbReference>
<evidence type="ECO:0000259" key="14">
    <source>
        <dbReference type="Pfam" id="PF02823"/>
    </source>
</evidence>
<dbReference type="Pfam" id="PF02823">
    <property type="entry name" value="ATP-synt_DE_N"/>
    <property type="match status" value="1"/>
</dbReference>
<dbReference type="GO" id="GO:0046933">
    <property type="term" value="F:proton-transporting ATP synthase activity, rotational mechanism"/>
    <property type="evidence" value="ECO:0007669"/>
    <property type="project" value="InterPro"/>
</dbReference>
<evidence type="ECO:0000256" key="4">
    <source>
        <dbReference type="ARBA" id="ARBA00022448"/>
    </source>
</evidence>
<keyword evidence="10" id="KW-0472">Membrane</keyword>
<sequence length="163" mass="17489">MASFRLLASSVRAARVTPTLSARSYATAVNEKLKLSLVVPHQTLVAGKEVAQVNIPAATGDMGILSKHEPIIEELRPGVLEVKMLDGESKKWFISGGFATMHPKNELTINVVEAAPLEDFSPEAVRANLDEANRVANGSGSEKDKIEARVEAGVLEALQFALK</sequence>
<reference evidence="16" key="2">
    <citation type="submission" date="2015-01" db="EMBL/GenBank/DDBJ databases">
        <title>Evolutionary Origins and Diversification of the Mycorrhizal Mutualists.</title>
        <authorList>
            <consortium name="DOE Joint Genome Institute"/>
            <consortium name="Mycorrhizal Genomics Consortium"/>
            <person name="Kohler A."/>
            <person name="Kuo A."/>
            <person name="Nagy L.G."/>
            <person name="Floudas D."/>
            <person name="Copeland A."/>
            <person name="Barry K.W."/>
            <person name="Cichocki N."/>
            <person name="Veneault-Fourrey C."/>
            <person name="LaButti K."/>
            <person name="Lindquist E.A."/>
            <person name="Lipzen A."/>
            <person name="Lundell T."/>
            <person name="Morin E."/>
            <person name="Murat C."/>
            <person name="Riley R."/>
            <person name="Ohm R."/>
            <person name="Sun H."/>
            <person name="Tunlid A."/>
            <person name="Henrissat B."/>
            <person name="Grigoriev I.V."/>
            <person name="Hibbett D.S."/>
            <person name="Martin F."/>
        </authorList>
    </citation>
    <scope>NUCLEOTIDE SEQUENCE [LARGE SCALE GENOMIC DNA]</scope>
    <source>
        <strain evidence="16">MAFF 305830</strain>
    </source>
</reference>
<name>A0A0C2XR89_SERVB</name>